<evidence type="ECO:0000256" key="1">
    <source>
        <dbReference type="SAM" id="MobiDB-lite"/>
    </source>
</evidence>
<dbReference type="EMBL" id="JARKHS020031372">
    <property type="protein sequence ID" value="KAK8761261.1"/>
    <property type="molecule type" value="Genomic_DNA"/>
</dbReference>
<reference evidence="2 3" key="1">
    <citation type="journal article" date="2023" name="Arcadia Sci">
        <title>De novo assembly of a long-read Amblyomma americanum tick genome.</title>
        <authorList>
            <person name="Chou S."/>
            <person name="Poskanzer K.E."/>
            <person name="Rollins M."/>
            <person name="Thuy-Boun P.S."/>
        </authorList>
    </citation>
    <scope>NUCLEOTIDE SEQUENCE [LARGE SCALE GENOMIC DNA]</scope>
    <source>
        <strain evidence="2">F_SG_1</strain>
        <tissue evidence="2">Salivary glands</tissue>
    </source>
</reference>
<protein>
    <submittedName>
        <fullName evidence="2">Uncharacterized protein</fullName>
    </submittedName>
</protein>
<dbReference type="Proteomes" id="UP001321473">
    <property type="component" value="Unassembled WGS sequence"/>
</dbReference>
<evidence type="ECO:0000313" key="3">
    <source>
        <dbReference type="Proteomes" id="UP001321473"/>
    </source>
</evidence>
<accession>A0AAQ4DFM1</accession>
<name>A0AAQ4DFM1_AMBAM</name>
<feature type="region of interest" description="Disordered" evidence="1">
    <location>
        <begin position="1"/>
        <end position="25"/>
    </location>
</feature>
<keyword evidence="3" id="KW-1185">Reference proteome</keyword>
<organism evidence="2 3">
    <name type="scientific">Amblyomma americanum</name>
    <name type="common">Lone star tick</name>
    <dbReference type="NCBI Taxonomy" id="6943"/>
    <lineage>
        <taxon>Eukaryota</taxon>
        <taxon>Metazoa</taxon>
        <taxon>Ecdysozoa</taxon>
        <taxon>Arthropoda</taxon>
        <taxon>Chelicerata</taxon>
        <taxon>Arachnida</taxon>
        <taxon>Acari</taxon>
        <taxon>Parasitiformes</taxon>
        <taxon>Ixodida</taxon>
        <taxon>Ixodoidea</taxon>
        <taxon>Ixodidae</taxon>
        <taxon>Amblyomminae</taxon>
        <taxon>Amblyomma</taxon>
    </lineage>
</organism>
<gene>
    <name evidence="2" type="ORF">V5799_027472</name>
</gene>
<evidence type="ECO:0000313" key="2">
    <source>
        <dbReference type="EMBL" id="KAK8761261.1"/>
    </source>
</evidence>
<feature type="compositionally biased region" description="Polar residues" evidence="1">
    <location>
        <begin position="11"/>
        <end position="23"/>
    </location>
</feature>
<comment type="caution">
    <text evidence="2">The sequence shown here is derived from an EMBL/GenBank/DDBJ whole genome shotgun (WGS) entry which is preliminary data.</text>
</comment>
<sequence>MRPPRPGFQTPRPSQLSSDNNRATAVGIPEQCTKKGPRQLENAPCLLLTRARGSIGSGRFPESHVSPFLEHIT</sequence>
<dbReference type="AlphaFoldDB" id="A0AAQ4DFM1"/>
<proteinExistence type="predicted"/>
<feature type="region of interest" description="Disordered" evidence="1">
    <location>
        <begin position="54"/>
        <end position="73"/>
    </location>
</feature>